<sequence>MCFLVEAICYITASVLLIPQRLLILIVSIRSTSILHEYISQVCIHFMTPSSRLLYLTYSDAQYYLCAYLS</sequence>
<protein>
    <submittedName>
        <fullName evidence="1">Uncharacterized protein</fullName>
    </submittedName>
</protein>
<name>A0A0C3HUH5_OIDMZ</name>
<dbReference type="EMBL" id="KN832871">
    <property type="protein sequence ID" value="KIN05912.1"/>
    <property type="molecule type" value="Genomic_DNA"/>
</dbReference>
<dbReference type="Proteomes" id="UP000054321">
    <property type="component" value="Unassembled WGS sequence"/>
</dbReference>
<dbReference type="HOGENOM" id="CLU_2758446_0_0_1"/>
<reference evidence="2" key="2">
    <citation type="submission" date="2015-01" db="EMBL/GenBank/DDBJ databases">
        <title>Evolutionary Origins and Diversification of the Mycorrhizal Mutualists.</title>
        <authorList>
            <consortium name="DOE Joint Genome Institute"/>
            <consortium name="Mycorrhizal Genomics Consortium"/>
            <person name="Kohler A."/>
            <person name="Kuo A."/>
            <person name="Nagy L.G."/>
            <person name="Floudas D."/>
            <person name="Copeland A."/>
            <person name="Barry K.W."/>
            <person name="Cichocki N."/>
            <person name="Veneault-Fourrey C."/>
            <person name="LaButti K."/>
            <person name="Lindquist E.A."/>
            <person name="Lipzen A."/>
            <person name="Lundell T."/>
            <person name="Morin E."/>
            <person name="Murat C."/>
            <person name="Riley R."/>
            <person name="Ohm R."/>
            <person name="Sun H."/>
            <person name="Tunlid A."/>
            <person name="Henrissat B."/>
            <person name="Grigoriev I.V."/>
            <person name="Hibbett D.S."/>
            <person name="Martin F."/>
        </authorList>
    </citation>
    <scope>NUCLEOTIDE SEQUENCE [LARGE SCALE GENOMIC DNA]</scope>
    <source>
        <strain evidence="2">Zn</strain>
    </source>
</reference>
<reference evidence="1 2" key="1">
    <citation type="submission" date="2014-04" db="EMBL/GenBank/DDBJ databases">
        <authorList>
            <consortium name="DOE Joint Genome Institute"/>
            <person name="Kuo A."/>
            <person name="Martino E."/>
            <person name="Perotto S."/>
            <person name="Kohler A."/>
            <person name="Nagy L.G."/>
            <person name="Floudas D."/>
            <person name="Copeland A."/>
            <person name="Barry K.W."/>
            <person name="Cichocki N."/>
            <person name="Veneault-Fourrey C."/>
            <person name="LaButti K."/>
            <person name="Lindquist E.A."/>
            <person name="Lipzen A."/>
            <person name="Lundell T."/>
            <person name="Morin E."/>
            <person name="Murat C."/>
            <person name="Sun H."/>
            <person name="Tunlid A."/>
            <person name="Henrissat B."/>
            <person name="Grigoriev I.V."/>
            <person name="Hibbett D.S."/>
            <person name="Martin F."/>
            <person name="Nordberg H.P."/>
            <person name="Cantor M.N."/>
            <person name="Hua S.X."/>
        </authorList>
    </citation>
    <scope>NUCLEOTIDE SEQUENCE [LARGE SCALE GENOMIC DNA]</scope>
    <source>
        <strain evidence="1 2">Zn</strain>
    </source>
</reference>
<evidence type="ECO:0000313" key="1">
    <source>
        <dbReference type="EMBL" id="KIN05912.1"/>
    </source>
</evidence>
<organism evidence="1 2">
    <name type="scientific">Oidiodendron maius (strain Zn)</name>
    <dbReference type="NCBI Taxonomy" id="913774"/>
    <lineage>
        <taxon>Eukaryota</taxon>
        <taxon>Fungi</taxon>
        <taxon>Dikarya</taxon>
        <taxon>Ascomycota</taxon>
        <taxon>Pezizomycotina</taxon>
        <taxon>Leotiomycetes</taxon>
        <taxon>Leotiomycetes incertae sedis</taxon>
        <taxon>Myxotrichaceae</taxon>
        <taxon>Oidiodendron</taxon>
    </lineage>
</organism>
<gene>
    <name evidence="1" type="ORF">OIDMADRAFT_17059</name>
</gene>
<evidence type="ECO:0000313" key="2">
    <source>
        <dbReference type="Proteomes" id="UP000054321"/>
    </source>
</evidence>
<keyword evidence="2" id="KW-1185">Reference proteome</keyword>
<dbReference type="InParanoid" id="A0A0C3HUH5"/>
<proteinExistence type="predicted"/>
<accession>A0A0C3HUH5</accession>
<dbReference type="AlphaFoldDB" id="A0A0C3HUH5"/>